<feature type="signal peptide" evidence="1">
    <location>
        <begin position="1"/>
        <end position="25"/>
    </location>
</feature>
<organism evidence="2 3">
    <name type="scientific">Ditylenchus destructor</name>
    <dbReference type="NCBI Taxonomy" id="166010"/>
    <lineage>
        <taxon>Eukaryota</taxon>
        <taxon>Metazoa</taxon>
        <taxon>Ecdysozoa</taxon>
        <taxon>Nematoda</taxon>
        <taxon>Chromadorea</taxon>
        <taxon>Rhabditida</taxon>
        <taxon>Tylenchina</taxon>
        <taxon>Tylenchomorpha</taxon>
        <taxon>Sphaerularioidea</taxon>
        <taxon>Anguinidae</taxon>
        <taxon>Anguininae</taxon>
        <taxon>Ditylenchus</taxon>
    </lineage>
</organism>
<comment type="caution">
    <text evidence="2">The sequence shown here is derived from an EMBL/GenBank/DDBJ whole genome shotgun (WGS) entry which is preliminary data.</text>
</comment>
<dbReference type="AlphaFoldDB" id="A0AAD4R458"/>
<evidence type="ECO:0000313" key="2">
    <source>
        <dbReference type="EMBL" id="KAI1720880.1"/>
    </source>
</evidence>
<keyword evidence="1" id="KW-0732">Signal</keyword>
<evidence type="ECO:0000256" key="1">
    <source>
        <dbReference type="SAM" id="SignalP"/>
    </source>
</evidence>
<keyword evidence="3" id="KW-1185">Reference proteome</keyword>
<feature type="chain" id="PRO_5042151507" evidence="1">
    <location>
        <begin position="26"/>
        <end position="84"/>
    </location>
</feature>
<gene>
    <name evidence="2" type="ORF">DdX_05129</name>
</gene>
<evidence type="ECO:0000313" key="3">
    <source>
        <dbReference type="Proteomes" id="UP001201812"/>
    </source>
</evidence>
<protein>
    <submittedName>
        <fullName evidence="2">Uncharacterized protein</fullName>
    </submittedName>
</protein>
<name>A0AAD4R458_9BILA</name>
<proteinExistence type="predicted"/>
<accession>A0AAD4R458</accession>
<dbReference type="EMBL" id="JAKKPZ010000005">
    <property type="protein sequence ID" value="KAI1720880.1"/>
    <property type="molecule type" value="Genomic_DNA"/>
</dbReference>
<reference evidence="2" key="1">
    <citation type="submission" date="2022-01" db="EMBL/GenBank/DDBJ databases">
        <title>Genome Sequence Resource for Two Populations of Ditylenchus destructor, the Migratory Endoparasitic Phytonematode.</title>
        <authorList>
            <person name="Zhang H."/>
            <person name="Lin R."/>
            <person name="Xie B."/>
        </authorList>
    </citation>
    <scope>NUCLEOTIDE SEQUENCE</scope>
    <source>
        <strain evidence="2">BazhouSP</strain>
    </source>
</reference>
<sequence length="84" mass="8859">MAYSSWLAVALLVVLALALTPDVEAQWGYGGPGWGYGGPGWGYGGGFGRPWGYGPGWGYGGGWGRPGWGGWGRGWGWRRGTHVS</sequence>
<dbReference type="Proteomes" id="UP001201812">
    <property type="component" value="Unassembled WGS sequence"/>
</dbReference>